<evidence type="ECO:0000313" key="3">
    <source>
        <dbReference type="Proteomes" id="UP001159405"/>
    </source>
</evidence>
<reference evidence="2 3" key="1">
    <citation type="submission" date="2022-05" db="EMBL/GenBank/DDBJ databases">
        <authorList>
            <consortium name="Genoscope - CEA"/>
            <person name="William W."/>
        </authorList>
    </citation>
    <scope>NUCLEOTIDE SEQUENCE [LARGE SCALE GENOMIC DNA]</scope>
</reference>
<dbReference type="Proteomes" id="UP001159405">
    <property type="component" value="Unassembled WGS sequence"/>
</dbReference>
<proteinExistence type="predicted"/>
<feature type="non-terminal residue" evidence="2">
    <location>
        <position position="236"/>
    </location>
</feature>
<organism evidence="2 3">
    <name type="scientific">Porites lobata</name>
    <dbReference type="NCBI Taxonomy" id="104759"/>
    <lineage>
        <taxon>Eukaryota</taxon>
        <taxon>Metazoa</taxon>
        <taxon>Cnidaria</taxon>
        <taxon>Anthozoa</taxon>
        <taxon>Hexacorallia</taxon>
        <taxon>Scleractinia</taxon>
        <taxon>Fungiina</taxon>
        <taxon>Poritidae</taxon>
        <taxon>Porites</taxon>
    </lineage>
</organism>
<dbReference type="EMBL" id="CALNXK010000168">
    <property type="protein sequence ID" value="CAH3171890.1"/>
    <property type="molecule type" value="Genomic_DNA"/>
</dbReference>
<comment type="caution">
    <text evidence="2">The sequence shown here is derived from an EMBL/GenBank/DDBJ whole genome shotgun (WGS) entry which is preliminary data.</text>
</comment>
<name>A0ABN8R3F2_9CNID</name>
<gene>
    <name evidence="2" type="ORF">PLOB_00012274</name>
</gene>
<protein>
    <submittedName>
        <fullName evidence="2">Uncharacterized protein</fullName>
    </submittedName>
</protein>
<evidence type="ECO:0000313" key="2">
    <source>
        <dbReference type="EMBL" id="CAH3171890.1"/>
    </source>
</evidence>
<evidence type="ECO:0000256" key="1">
    <source>
        <dbReference type="SAM" id="MobiDB-lite"/>
    </source>
</evidence>
<accession>A0ABN8R3F2</accession>
<feature type="compositionally biased region" description="Basic and acidic residues" evidence="1">
    <location>
        <begin position="86"/>
        <end position="109"/>
    </location>
</feature>
<sequence>MVEASEASIDLASLLRANKVEALHTTALCGLVRFLVWTRVSEEGSSWIINASDGVDVWHLQLDKAQLDSHAPPVKRKLEYSLIDPGSRKLNDKDSASEGSRKRDKRSEMLDDEESALKRPRKRERRPERWTQNVRKNAIVHGLECMGTKGNIIPARTTGPPCECKERCFEKVDDKRKMHILTTFNNMPGKTTQDQYLSGLVLSFDPARVGCQGRKGKFSETNKGRRLNTFKYYVPK</sequence>
<keyword evidence="3" id="KW-1185">Reference proteome</keyword>
<feature type="region of interest" description="Disordered" evidence="1">
    <location>
        <begin position="86"/>
        <end position="133"/>
    </location>
</feature>